<organism evidence="1 2">
    <name type="scientific">Ruminiclostridium herbifermentans</name>
    <dbReference type="NCBI Taxonomy" id="2488810"/>
    <lineage>
        <taxon>Bacteria</taxon>
        <taxon>Bacillati</taxon>
        <taxon>Bacillota</taxon>
        <taxon>Clostridia</taxon>
        <taxon>Eubacteriales</taxon>
        <taxon>Oscillospiraceae</taxon>
        <taxon>Ruminiclostridium</taxon>
    </lineage>
</organism>
<reference evidence="1 2" key="1">
    <citation type="submission" date="2020-09" db="EMBL/GenBank/DDBJ databases">
        <title>Characterization and genome sequencing of Ruminiclostridium sp. nov. MA18.</title>
        <authorList>
            <person name="Rettenmaier R."/>
            <person name="Kowollik M.-L."/>
            <person name="Liebl W."/>
            <person name="Zverlov V."/>
        </authorList>
    </citation>
    <scope>NUCLEOTIDE SEQUENCE [LARGE SCALE GENOMIC DNA]</scope>
    <source>
        <strain evidence="1 2">MA18</strain>
    </source>
</reference>
<keyword evidence="2" id="KW-1185">Reference proteome</keyword>
<dbReference type="InterPro" id="IPR023968">
    <property type="entry name" value="Bacteriocin_CLI3235"/>
</dbReference>
<evidence type="ECO:0000313" key="2">
    <source>
        <dbReference type="Proteomes" id="UP000306409"/>
    </source>
</evidence>
<dbReference type="KEGG" id="rher:EHE19_005995"/>
<dbReference type="Proteomes" id="UP000306409">
    <property type="component" value="Chromosome"/>
</dbReference>
<sequence length="69" mass="7424">MANIKLGKKNNFENGTFMAYACNCNCFCYCSACNNCNTKTPTATGSYALKFANTTTNDTKSFTVPALLG</sequence>
<dbReference type="EMBL" id="CP061336">
    <property type="protein sequence ID" value="QNU67993.1"/>
    <property type="molecule type" value="Genomic_DNA"/>
</dbReference>
<accession>A0A7H1VRI1</accession>
<dbReference type="AlphaFoldDB" id="A0A7H1VRI1"/>
<gene>
    <name evidence="1" type="ORF">EHE19_005995</name>
</gene>
<evidence type="ECO:0000313" key="1">
    <source>
        <dbReference type="EMBL" id="QNU67993.1"/>
    </source>
</evidence>
<name>A0A7H1VRI1_9FIRM</name>
<protein>
    <submittedName>
        <fullName evidence="1">CLI_3235 family bacteriocin</fullName>
    </submittedName>
</protein>
<dbReference type="NCBIfam" id="TIGR04065">
    <property type="entry name" value="ocin_CLI_3235"/>
    <property type="match status" value="1"/>
</dbReference>
<proteinExistence type="predicted"/>
<dbReference type="RefSeq" id="WP_171003608.1">
    <property type="nucleotide sequence ID" value="NZ_CP061336.1"/>
</dbReference>